<evidence type="ECO:0000256" key="1">
    <source>
        <dbReference type="ARBA" id="ARBA00001974"/>
    </source>
</evidence>
<dbReference type="InterPro" id="IPR008333">
    <property type="entry name" value="Cbr1-like_FAD-bd_dom"/>
</dbReference>
<dbReference type="PROSITE" id="PS51384">
    <property type="entry name" value="FAD_FR"/>
    <property type="match status" value="1"/>
</dbReference>
<organism evidence="10 11">
    <name type="scientific">Leptospira neocaledonica</name>
    <dbReference type="NCBI Taxonomy" id="2023192"/>
    <lineage>
        <taxon>Bacteria</taxon>
        <taxon>Pseudomonadati</taxon>
        <taxon>Spirochaetota</taxon>
        <taxon>Spirochaetia</taxon>
        <taxon>Leptospirales</taxon>
        <taxon>Leptospiraceae</taxon>
        <taxon>Leptospira</taxon>
    </lineage>
</organism>
<keyword evidence="8" id="KW-0411">Iron-sulfur</keyword>
<dbReference type="InterPro" id="IPR050415">
    <property type="entry name" value="MRET"/>
</dbReference>
<dbReference type="Gene3D" id="2.40.30.10">
    <property type="entry name" value="Translation factors"/>
    <property type="match status" value="1"/>
</dbReference>
<keyword evidence="3" id="KW-0001">2Fe-2S</keyword>
<dbReference type="GO" id="GO:0046872">
    <property type="term" value="F:metal ion binding"/>
    <property type="evidence" value="ECO:0007669"/>
    <property type="project" value="UniProtKB-KW"/>
</dbReference>
<dbReference type="RefSeq" id="WP_100766981.1">
    <property type="nucleotide sequence ID" value="NZ_NPEA01000001.1"/>
</dbReference>
<dbReference type="EMBL" id="NPEA01000001">
    <property type="protein sequence ID" value="PJZ79081.1"/>
    <property type="molecule type" value="Genomic_DNA"/>
</dbReference>
<comment type="caution">
    <text evidence="10">The sequence shown here is derived from an EMBL/GenBank/DDBJ whole genome shotgun (WGS) entry which is preliminary data.</text>
</comment>
<dbReference type="Proteomes" id="UP000231843">
    <property type="component" value="Unassembled WGS sequence"/>
</dbReference>
<protein>
    <submittedName>
        <fullName evidence="10">Flavodoxin reductase</fullName>
    </submittedName>
</protein>
<name>A0A2N0A4E1_9LEPT</name>
<evidence type="ECO:0000256" key="7">
    <source>
        <dbReference type="ARBA" id="ARBA00023004"/>
    </source>
</evidence>
<dbReference type="AlphaFoldDB" id="A0A2N0A4E1"/>
<dbReference type="GO" id="GO:0051537">
    <property type="term" value="F:2 iron, 2 sulfur cluster binding"/>
    <property type="evidence" value="ECO:0007669"/>
    <property type="project" value="UniProtKB-KW"/>
</dbReference>
<feature type="domain" description="FAD-binding FR-type" evidence="9">
    <location>
        <begin position="1"/>
        <end position="105"/>
    </location>
</feature>
<keyword evidence="2" id="KW-0285">Flavoprotein</keyword>
<reference evidence="10 11" key="1">
    <citation type="submission" date="2017-07" db="EMBL/GenBank/DDBJ databases">
        <title>Leptospira spp. isolated from tropical soils.</title>
        <authorList>
            <person name="Thibeaux R."/>
            <person name="Iraola G."/>
            <person name="Ferres I."/>
            <person name="Bierque E."/>
            <person name="Girault D."/>
            <person name="Soupe-Gilbert M.-E."/>
            <person name="Picardeau M."/>
            <person name="Goarant C."/>
        </authorList>
    </citation>
    <scope>NUCLEOTIDE SEQUENCE [LARGE SCALE GENOMIC DNA]</scope>
    <source>
        <strain evidence="10 11">ES4-C-A1</strain>
    </source>
</reference>
<keyword evidence="5" id="KW-0274">FAD</keyword>
<dbReference type="PANTHER" id="PTHR47354">
    <property type="entry name" value="NADH OXIDOREDUCTASE HCR"/>
    <property type="match status" value="1"/>
</dbReference>
<evidence type="ECO:0000256" key="5">
    <source>
        <dbReference type="ARBA" id="ARBA00022827"/>
    </source>
</evidence>
<accession>A0A2N0A4E1</accession>
<dbReference type="InterPro" id="IPR017927">
    <property type="entry name" value="FAD-bd_FR_type"/>
</dbReference>
<dbReference type="OrthoDB" id="9801223at2"/>
<gene>
    <name evidence="10" type="ORF">CH365_02350</name>
</gene>
<sequence length="251" mass="27611">MSQKLLKLIFKENISPSSDIYHFQRSDSSPFEFVGGQYVILNTGNDSEGKAIKRAYSIMSSDSKTDSFQICVKRLGTGKASSILPELKLGDELEYSGPWGKFAGDPTWPSPGFSLILATDTGITSLIGLLLSKKFSGRLDSTTAVWFKTKEEDFISEKLIRTILPGISNFPNIFQIPSISDPNRVSTVLEILRSILGDCTVPENAFLSGDGNIIREVRSELVRLGTLESRIGMETFFNTQRNPSPTLSLGV</sequence>
<evidence type="ECO:0000256" key="8">
    <source>
        <dbReference type="ARBA" id="ARBA00023014"/>
    </source>
</evidence>
<evidence type="ECO:0000256" key="4">
    <source>
        <dbReference type="ARBA" id="ARBA00022723"/>
    </source>
</evidence>
<evidence type="ECO:0000313" key="10">
    <source>
        <dbReference type="EMBL" id="PJZ79081.1"/>
    </source>
</evidence>
<keyword evidence="6" id="KW-0560">Oxidoreductase</keyword>
<dbReference type="CDD" id="cd00322">
    <property type="entry name" value="FNR_like"/>
    <property type="match status" value="1"/>
</dbReference>
<evidence type="ECO:0000259" key="9">
    <source>
        <dbReference type="PROSITE" id="PS51384"/>
    </source>
</evidence>
<evidence type="ECO:0000256" key="6">
    <source>
        <dbReference type="ARBA" id="ARBA00023002"/>
    </source>
</evidence>
<dbReference type="GO" id="GO:0016491">
    <property type="term" value="F:oxidoreductase activity"/>
    <property type="evidence" value="ECO:0007669"/>
    <property type="project" value="UniProtKB-KW"/>
</dbReference>
<dbReference type="SUPFAM" id="SSF63380">
    <property type="entry name" value="Riboflavin synthase domain-like"/>
    <property type="match status" value="1"/>
</dbReference>
<keyword evidence="11" id="KW-1185">Reference proteome</keyword>
<keyword evidence="4" id="KW-0479">Metal-binding</keyword>
<proteinExistence type="predicted"/>
<comment type="cofactor">
    <cofactor evidence="1">
        <name>FAD</name>
        <dbReference type="ChEBI" id="CHEBI:57692"/>
    </cofactor>
</comment>
<evidence type="ECO:0000313" key="11">
    <source>
        <dbReference type="Proteomes" id="UP000231843"/>
    </source>
</evidence>
<evidence type="ECO:0000256" key="3">
    <source>
        <dbReference type="ARBA" id="ARBA00022714"/>
    </source>
</evidence>
<dbReference type="GO" id="GO:0050660">
    <property type="term" value="F:flavin adenine dinucleotide binding"/>
    <property type="evidence" value="ECO:0007669"/>
    <property type="project" value="TreeGrafter"/>
</dbReference>
<keyword evidence="7" id="KW-0408">Iron</keyword>
<dbReference type="PANTHER" id="PTHR47354:SF8">
    <property type="entry name" value="1,2-PHENYLACETYL-COA EPOXIDASE, SUBUNIT E"/>
    <property type="match status" value="1"/>
</dbReference>
<dbReference type="Pfam" id="PF00970">
    <property type="entry name" value="FAD_binding_6"/>
    <property type="match status" value="1"/>
</dbReference>
<evidence type="ECO:0000256" key="2">
    <source>
        <dbReference type="ARBA" id="ARBA00022630"/>
    </source>
</evidence>
<dbReference type="InterPro" id="IPR017938">
    <property type="entry name" value="Riboflavin_synthase-like_b-brl"/>
</dbReference>